<evidence type="ECO:0000256" key="1">
    <source>
        <dbReference type="SAM" id="SignalP"/>
    </source>
</evidence>
<evidence type="ECO:0000313" key="2">
    <source>
        <dbReference type="EMBL" id="TVU92342.1"/>
    </source>
</evidence>
<dbReference type="EMBL" id="VNFE01000001">
    <property type="protein sequence ID" value="TVU92342.1"/>
    <property type="molecule type" value="Genomic_DNA"/>
</dbReference>
<evidence type="ECO:0000313" key="3">
    <source>
        <dbReference type="Proteomes" id="UP000317288"/>
    </source>
</evidence>
<comment type="caution">
    <text evidence="2">The sequence shown here is derived from an EMBL/GenBank/DDBJ whole genome shotgun (WGS) entry which is preliminary data.</text>
</comment>
<organism evidence="2 3">
    <name type="scientific">Vreelandella titanicae</name>
    <dbReference type="NCBI Taxonomy" id="664683"/>
    <lineage>
        <taxon>Bacteria</taxon>
        <taxon>Pseudomonadati</taxon>
        <taxon>Pseudomonadota</taxon>
        <taxon>Gammaproteobacteria</taxon>
        <taxon>Oceanospirillales</taxon>
        <taxon>Halomonadaceae</taxon>
        <taxon>Vreelandella</taxon>
    </lineage>
</organism>
<dbReference type="InterPro" id="IPR018740">
    <property type="entry name" value="DUF2282_membr"/>
</dbReference>
<accession>A0A558JFQ6</accession>
<feature type="signal peptide" evidence="1">
    <location>
        <begin position="1"/>
        <end position="26"/>
    </location>
</feature>
<dbReference type="RefSeq" id="WP_144810032.1">
    <property type="nucleotide sequence ID" value="NZ_VNFE01000001.1"/>
</dbReference>
<name>A0A558JFQ6_9GAMM</name>
<feature type="chain" id="PRO_5021753792" evidence="1">
    <location>
        <begin position="27"/>
        <end position="96"/>
    </location>
</feature>
<dbReference type="AlphaFoldDB" id="A0A558JFQ6"/>
<gene>
    <name evidence="2" type="ORF">FQP89_04250</name>
</gene>
<dbReference type="Pfam" id="PF10048">
    <property type="entry name" value="DUF2282"/>
    <property type="match status" value="1"/>
</dbReference>
<reference evidence="2 3" key="1">
    <citation type="submission" date="2019-07" db="EMBL/GenBank/DDBJ databases">
        <title>Diversity of Bacteria from Kongsfjorden, Arctic.</title>
        <authorList>
            <person name="Yu Y."/>
        </authorList>
    </citation>
    <scope>NUCLEOTIDE SEQUENCE [LARGE SCALE GENOMIC DNA]</scope>
    <source>
        <strain evidence="2 3">SM1922</strain>
    </source>
</reference>
<proteinExistence type="predicted"/>
<keyword evidence="1" id="KW-0732">Signal</keyword>
<sequence length="96" mass="9735">MSVKTTLSTSILVGAVSVALSSFAMAQDSDSGAEKERCYGVSLAGQNDCAAGPGTSCQGTSTEDYQGNAWTYVDAGTCESIELPNGQTGSLEPITS</sequence>
<protein>
    <submittedName>
        <fullName evidence="2">DUF2282 domain-containing protein</fullName>
    </submittedName>
</protein>
<dbReference type="Proteomes" id="UP000317288">
    <property type="component" value="Unassembled WGS sequence"/>
</dbReference>